<protein>
    <recommendedName>
        <fullName evidence="5">Tetratricopeptide repeat protein</fullName>
    </recommendedName>
</protein>
<dbReference type="SUPFAM" id="SSF48452">
    <property type="entry name" value="TPR-like"/>
    <property type="match status" value="2"/>
</dbReference>
<gene>
    <name evidence="3" type="ORF">CYFUS_007763</name>
</gene>
<evidence type="ECO:0008006" key="5">
    <source>
        <dbReference type="Google" id="ProtNLM"/>
    </source>
</evidence>
<dbReference type="AlphaFoldDB" id="A0A250JEG7"/>
<evidence type="ECO:0000313" key="4">
    <source>
        <dbReference type="Proteomes" id="UP000217257"/>
    </source>
</evidence>
<dbReference type="KEGG" id="cfus:CYFUS_007763"/>
<name>A0A250JEG7_9BACT</name>
<dbReference type="InterPro" id="IPR011990">
    <property type="entry name" value="TPR-like_helical_dom_sf"/>
</dbReference>
<dbReference type="Gene3D" id="1.25.40.10">
    <property type="entry name" value="Tetratricopeptide repeat domain"/>
    <property type="match status" value="4"/>
</dbReference>
<reference evidence="3 4" key="1">
    <citation type="submission" date="2017-06" db="EMBL/GenBank/DDBJ databases">
        <title>Sequencing and comparative analysis of myxobacterial genomes.</title>
        <authorList>
            <person name="Rupp O."/>
            <person name="Goesmann A."/>
            <person name="Sogaard-Andersen L."/>
        </authorList>
    </citation>
    <scope>NUCLEOTIDE SEQUENCE [LARGE SCALE GENOMIC DNA]</scope>
    <source>
        <strain evidence="3 4">DSM 52655</strain>
    </source>
</reference>
<dbReference type="RefSeq" id="WP_157758918.1">
    <property type="nucleotide sequence ID" value="NZ_CP022098.1"/>
</dbReference>
<evidence type="ECO:0000313" key="3">
    <source>
        <dbReference type="EMBL" id="ATB42285.1"/>
    </source>
</evidence>
<proteinExistence type="predicted"/>
<keyword evidence="2" id="KW-0802">TPR repeat</keyword>
<keyword evidence="1" id="KW-0677">Repeat</keyword>
<evidence type="ECO:0000256" key="2">
    <source>
        <dbReference type="ARBA" id="ARBA00022803"/>
    </source>
</evidence>
<dbReference type="PANTHER" id="PTHR45641:SF19">
    <property type="entry name" value="NEPHROCYSTIN-3"/>
    <property type="match status" value="1"/>
</dbReference>
<accession>A0A250JEG7</accession>
<dbReference type="Proteomes" id="UP000217257">
    <property type="component" value="Chromosome"/>
</dbReference>
<dbReference type="SMART" id="SM00028">
    <property type="entry name" value="TPR"/>
    <property type="match status" value="10"/>
</dbReference>
<dbReference type="InterPro" id="IPR019734">
    <property type="entry name" value="TPR_rpt"/>
</dbReference>
<organism evidence="3 4">
    <name type="scientific">Cystobacter fuscus</name>
    <dbReference type="NCBI Taxonomy" id="43"/>
    <lineage>
        <taxon>Bacteria</taxon>
        <taxon>Pseudomonadati</taxon>
        <taxon>Myxococcota</taxon>
        <taxon>Myxococcia</taxon>
        <taxon>Myxococcales</taxon>
        <taxon>Cystobacterineae</taxon>
        <taxon>Archangiaceae</taxon>
        <taxon>Cystobacter</taxon>
    </lineage>
</organism>
<dbReference type="PANTHER" id="PTHR45641">
    <property type="entry name" value="TETRATRICOPEPTIDE REPEAT PROTEIN (AFU_ORTHOLOGUE AFUA_6G03870)"/>
    <property type="match status" value="1"/>
</dbReference>
<dbReference type="EMBL" id="CP022098">
    <property type="protein sequence ID" value="ATB42285.1"/>
    <property type="molecule type" value="Genomic_DNA"/>
</dbReference>
<evidence type="ECO:0000256" key="1">
    <source>
        <dbReference type="ARBA" id="ARBA00022737"/>
    </source>
</evidence>
<sequence length="670" mass="73245">MKPGTEADIGPGGEAEWQRLRRQVELAEGFWLGFVFSPSPLSSGVLRRRTERLLRGQTRRLASLHPEAPPDLLSVLPTLFTPELADAGCTWVEALHLDPSGGAAWPWKEAWLELVSRMNERRDALRRHLHGGLVLVASPEMKPFIRDAASDLWSIRALVVELPPVAEREPRESYRNQEIFSARAEREKSSEAEALTEFTLAESERLLAKSFVDVINKVEVLHSRADALLSAGRTGEAVEAARQARELTLKSTQSEPLLHAMSLQKLAQAERAHGDPAAAEEHLEQAAKVLGNGNSSYRILLMDELSDIAISRGDLDSALTAYKESLALTRQLRATQGDTPEILRALSVCLHNVGDVQQRLGHLPSANVAYEESLVLTRQLRATLGDTPETLRALAISLDKVGTVQQRLGNFSAASTAYEESLAIIRQLRATLGDTPETLRDLSVSLNHLGSIQRRLGNVASANTMYEESLVLRHQLRATLGDTPETLADLSTALDGVGSAQRHLGNFSTASAAYDEALSLRRQLRATLGDTPETLAELCIALDRVGDLQKHLGNLSTASVAYNEALSLRRQLHAALGDTPEVLRGLGISLDRLGYVQMLLGDLTTASASYEETLTLARKLRELMGDIPQTIEDLAASLNNVANIRQVLGDKNGAARAWEEAQVLRSQLKE</sequence>